<sequence length="925" mass="104682">MRTILKINSDFIYVVNDPKTRGVILSVAFICAFLASQPSSPQLVNEDLEEMDLRWQMAMLTMRAISFLKKIGRNLTVNGNDTISFDKSNVECYNCHKRGHFTRSAELQEVKIPSTRRTVPVETPALIALNEQLTKDLKKSELMVLAYKSGLESVEERLKFFNTIESVYLEDIKLLKVEIQMKDIAIKELRRKLGLTQKENDTIQLTIDKLENASKSQNRLIDCHIVDNYDKDEEVIQPKFEQKIVKTSIAKIDFVKPKQPEKKASKNVKQVEKPRSKTVNTARPKVVVNVVQGNVVNAVKASAWNMSYLIDYEEIDGGYVAFGGNPKGGKITDKGTLFNGFIDPKSSQDNGFQLSTDSGKKVDEDPNMPALEDICTFNLLSDHEDDDKEADMNNMDTTIQVSHVPATRIHKDHPFDQVIRDLHSTTQTRNMLKYLEKHRAIGTKWVFQNKKDERGIVIRNKAILVAQGHTQEEGIENDEVFTPVARIKAIRLFLAYASFKDFVVYQMDVKSAFLYGKIKKSSGLLLRQEPSMEKNRFMPETVADEAVYKELDDNLMRAITTAFSLEAGQDSGNINKTQSKATPNESSSQRKDLGGGPRCQDTIRDTIAQTRSERVSKLSNDSLLARDLGGEEVFVAKHDENVIEKEVDAAQVQVSIAALTGTISIDKVTLAQALAELIHIKPMAKAKRFVFHELEKSTTTTTSIIPKSKLQDNGKAIMIKEPIKLKKKDQIMLNEEVVLKLQAELQAKFDKKQRLASWKAQQEKEANIALIETWDDVQAKINEEVLCRKESRIKEEHTTNTSSTKKIICTYLKNIEGKKLADLKNKYFDSIQNMFNRAFKKVNTFIDFSTELVEESSKKAEAKVMEQESSKRAGIKLEQESSKKQKIDDENETAKLKQLVKIILDEEGVVIDAIPLAVKPPRIVN</sequence>
<dbReference type="InterPro" id="IPR013103">
    <property type="entry name" value="RVT_2"/>
</dbReference>
<feature type="domain" description="Reverse transcriptase Ty1/copia-type" evidence="2">
    <location>
        <begin position="430"/>
        <end position="533"/>
    </location>
</feature>
<dbReference type="EMBL" id="BKCJ010009239">
    <property type="protein sequence ID" value="GEU86046.1"/>
    <property type="molecule type" value="Genomic_DNA"/>
</dbReference>
<dbReference type="Pfam" id="PF07727">
    <property type="entry name" value="RVT_2"/>
    <property type="match status" value="1"/>
</dbReference>
<feature type="region of interest" description="Disordered" evidence="1">
    <location>
        <begin position="570"/>
        <end position="601"/>
    </location>
</feature>
<reference evidence="3" key="1">
    <citation type="journal article" date="2019" name="Sci. Rep.">
        <title>Draft genome of Tanacetum cinerariifolium, the natural source of mosquito coil.</title>
        <authorList>
            <person name="Yamashiro T."/>
            <person name="Shiraishi A."/>
            <person name="Satake H."/>
            <person name="Nakayama K."/>
        </authorList>
    </citation>
    <scope>NUCLEOTIDE SEQUENCE</scope>
</reference>
<feature type="region of interest" description="Disordered" evidence="1">
    <location>
        <begin position="870"/>
        <end position="889"/>
    </location>
</feature>
<dbReference type="AlphaFoldDB" id="A0A6L2NIH1"/>
<evidence type="ECO:0000256" key="1">
    <source>
        <dbReference type="SAM" id="MobiDB-lite"/>
    </source>
</evidence>
<gene>
    <name evidence="3" type="ORF">Tci_058024</name>
</gene>
<organism evidence="3">
    <name type="scientific">Tanacetum cinerariifolium</name>
    <name type="common">Dalmatian daisy</name>
    <name type="synonym">Chrysanthemum cinerariifolium</name>
    <dbReference type="NCBI Taxonomy" id="118510"/>
    <lineage>
        <taxon>Eukaryota</taxon>
        <taxon>Viridiplantae</taxon>
        <taxon>Streptophyta</taxon>
        <taxon>Embryophyta</taxon>
        <taxon>Tracheophyta</taxon>
        <taxon>Spermatophyta</taxon>
        <taxon>Magnoliopsida</taxon>
        <taxon>eudicotyledons</taxon>
        <taxon>Gunneridae</taxon>
        <taxon>Pentapetalae</taxon>
        <taxon>asterids</taxon>
        <taxon>campanulids</taxon>
        <taxon>Asterales</taxon>
        <taxon>Asteraceae</taxon>
        <taxon>Asteroideae</taxon>
        <taxon>Anthemideae</taxon>
        <taxon>Anthemidinae</taxon>
        <taxon>Tanacetum</taxon>
    </lineage>
</organism>
<accession>A0A6L2NIH1</accession>
<proteinExistence type="predicted"/>
<comment type="caution">
    <text evidence="3">The sequence shown here is derived from an EMBL/GenBank/DDBJ whole genome shotgun (WGS) entry which is preliminary data.</text>
</comment>
<evidence type="ECO:0000259" key="2">
    <source>
        <dbReference type="Pfam" id="PF07727"/>
    </source>
</evidence>
<protein>
    <submittedName>
        <fullName evidence="3">Copia protein</fullName>
    </submittedName>
</protein>
<evidence type="ECO:0000313" key="3">
    <source>
        <dbReference type="EMBL" id="GEU86046.1"/>
    </source>
</evidence>
<feature type="compositionally biased region" description="Polar residues" evidence="1">
    <location>
        <begin position="570"/>
        <end position="587"/>
    </location>
</feature>
<name>A0A6L2NIH1_TANCI</name>